<proteinExistence type="inferred from homology"/>
<name>A0A834ZQ55_TETSI</name>
<dbReference type="PANTHER" id="PTHR31113">
    <property type="entry name" value="UPF0496 PROTEIN 3-RELATED"/>
    <property type="match status" value="1"/>
</dbReference>
<comment type="similarity">
    <text evidence="2">Belongs to the UPF0496 family.</text>
</comment>
<comment type="caution">
    <text evidence="8">The sequence shown here is derived from an EMBL/GenBank/DDBJ whole genome shotgun (WGS) entry which is preliminary data.</text>
</comment>
<evidence type="ECO:0000256" key="1">
    <source>
        <dbReference type="ARBA" id="ARBA00004370"/>
    </source>
</evidence>
<evidence type="ECO:0000313" key="8">
    <source>
        <dbReference type="EMBL" id="KAF8409830.1"/>
    </source>
</evidence>
<dbReference type="AlphaFoldDB" id="A0A834ZQ55"/>
<feature type="compositionally biased region" description="Pro residues" evidence="6">
    <location>
        <begin position="1"/>
        <end position="14"/>
    </location>
</feature>
<dbReference type="Proteomes" id="UP000655225">
    <property type="component" value="Unassembled WGS sequence"/>
</dbReference>
<organism evidence="8 9">
    <name type="scientific">Tetracentron sinense</name>
    <name type="common">Spur-leaf</name>
    <dbReference type="NCBI Taxonomy" id="13715"/>
    <lineage>
        <taxon>Eukaryota</taxon>
        <taxon>Viridiplantae</taxon>
        <taxon>Streptophyta</taxon>
        <taxon>Embryophyta</taxon>
        <taxon>Tracheophyta</taxon>
        <taxon>Spermatophyta</taxon>
        <taxon>Magnoliopsida</taxon>
        <taxon>Trochodendrales</taxon>
        <taxon>Trochodendraceae</taxon>
        <taxon>Tetracentron</taxon>
    </lineage>
</organism>
<keyword evidence="5 7" id="KW-0472">Membrane</keyword>
<keyword evidence="4 7" id="KW-1133">Transmembrane helix</keyword>
<evidence type="ECO:0000256" key="3">
    <source>
        <dbReference type="ARBA" id="ARBA00022692"/>
    </source>
</evidence>
<protein>
    <submittedName>
        <fullName evidence="8">Uncharacterized protein</fullName>
    </submittedName>
</protein>
<feature type="transmembrane region" description="Helical" evidence="7">
    <location>
        <begin position="265"/>
        <end position="296"/>
    </location>
</feature>
<accession>A0A834ZQ55</accession>
<dbReference type="Pfam" id="PF05055">
    <property type="entry name" value="DUF677"/>
    <property type="match status" value="1"/>
</dbReference>
<dbReference type="GO" id="GO:0016020">
    <property type="term" value="C:membrane"/>
    <property type="evidence" value="ECO:0007669"/>
    <property type="project" value="UniProtKB-SubCell"/>
</dbReference>
<gene>
    <name evidence="8" type="ORF">HHK36_002348</name>
</gene>
<feature type="compositionally biased region" description="Polar residues" evidence="6">
    <location>
        <begin position="34"/>
        <end position="71"/>
    </location>
</feature>
<evidence type="ECO:0000256" key="6">
    <source>
        <dbReference type="SAM" id="MobiDB-lite"/>
    </source>
</evidence>
<dbReference type="OMA" id="HEIWAKI"/>
<dbReference type="InterPro" id="IPR007749">
    <property type="entry name" value="DUF677"/>
</dbReference>
<reference evidence="8 9" key="1">
    <citation type="submission" date="2020-04" db="EMBL/GenBank/DDBJ databases">
        <title>Plant Genome Project.</title>
        <authorList>
            <person name="Zhang R.-G."/>
        </authorList>
    </citation>
    <scope>NUCLEOTIDE SEQUENCE [LARGE SCALE GENOMIC DNA]</scope>
    <source>
        <strain evidence="8">YNK0</strain>
        <tissue evidence="8">Leaf</tissue>
    </source>
</reference>
<evidence type="ECO:0000256" key="7">
    <source>
        <dbReference type="SAM" id="Phobius"/>
    </source>
</evidence>
<dbReference type="OrthoDB" id="1932397at2759"/>
<keyword evidence="3 7" id="KW-0812">Transmembrane</keyword>
<sequence>MNESPTPDPKPQSPRPQVIPRIPPLEMLRCFTLRSPSSTATATNLPSSPSRLPATNSREGTPRSSAQPSPTVNLIREYTLAVQTKSYNELWSKIQVHQEQVQHPEVEHLEVEVEEGVKSPQLLGQVLHPNRESVQEGLRRARPNTLTRLVSAYFDNSEQTSHHLCLLLHHSVHRARSLYDPLQDLLDILPLDPSSLTHSQCEWAFNVFLQFDRLNNPFPHPDSGNFDDMCLCFSQLRQQLDLRLNKSSGRIHILRRSTTCSALCLIGTAVGVTISAMAIAAHALVALVGVSFFAFLPTNFTKKELQHVAQLDAAAKGTFVLNNELKTIDRLVARLHGAIESDKLLIRLGLERGSDRYPIHEVLKQLRKNYHNIRHQLDDLEEHICLCFVTVNRARSRLLQEIQSNPLPLFLLCIGVSYKERWKCGG</sequence>
<dbReference type="PANTHER" id="PTHR31113:SF5">
    <property type="entry name" value="OS04G0405700 PROTEIN"/>
    <property type="match status" value="1"/>
</dbReference>
<feature type="region of interest" description="Disordered" evidence="6">
    <location>
        <begin position="1"/>
        <end position="71"/>
    </location>
</feature>
<keyword evidence="9" id="KW-1185">Reference proteome</keyword>
<evidence type="ECO:0000313" key="9">
    <source>
        <dbReference type="Proteomes" id="UP000655225"/>
    </source>
</evidence>
<evidence type="ECO:0000256" key="5">
    <source>
        <dbReference type="ARBA" id="ARBA00023136"/>
    </source>
</evidence>
<evidence type="ECO:0000256" key="2">
    <source>
        <dbReference type="ARBA" id="ARBA00009074"/>
    </source>
</evidence>
<dbReference type="EMBL" id="JABCRI010000002">
    <property type="protein sequence ID" value="KAF8409830.1"/>
    <property type="molecule type" value="Genomic_DNA"/>
</dbReference>
<comment type="subcellular location">
    <subcellularLocation>
        <location evidence="1">Membrane</location>
    </subcellularLocation>
</comment>
<evidence type="ECO:0000256" key="4">
    <source>
        <dbReference type="ARBA" id="ARBA00022989"/>
    </source>
</evidence>